<dbReference type="GO" id="GO:0120147">
    <property type="term" value="F:formylglycine-generating oxidase activity"/>
    <property type="evidence" value="ECO:0007669"/>
    <property type="project" value="TreeGrafter"/>
</dbReference>
<dbReference type="SUPFAM" id="SSF56436">
    <property type="entry name" value="C-type lectin-like"/>
    <property type="match status" value="1"/>
</dbReference>
<dbReference type="InterPro" id="IPR042095">
    <property type="entry name" value="SUMF_sf"/>
</dbReference>
<gene>
    <name evidence="2" type="ORF">CPAV1605_1505</name>
</gene>
<protein>
    <submittedName>
        <fullName evidence="2">Sulfatase-modifying factor enzyme 1</fullName>
    </submittedName>
</protein>
<name>A0A5E8CLE1_9ZZZZ</name>
<dbReference type="PANTHER" id="PTHR23150:SF19">
    <property type="entry name" value="FORMYLGLYCINE-GENERATING ENZYME"/>
    <property type="match status" value="1"/>
</dbReference>
<organism evidence="2">
    <name type="scientific">seawater metagenome</name>
    <dbReference type="NCBI Taxonomy" id="1561972"/>
    <lineage>
        <taxon>unclassified sequences</taxon>
        <taxon>metagenomes</taxon>
        <taxon>ecological metagenomes</taxon>
    </lineage>
</organism>
<feature type="domain" description="Sulfatase-modifying factor enzyme-like" evidence="1">
    <location>
        <begin position="200"/>
        <end position="456"/>
    </location>
</feature>
<evidence type="ECO:0000313" key="2">
    <source>
        <dbReference type="EMBL" id="VVU95749.1"/>
    </source>
</evidence>
<dbReference type="InterPro" id="IPR016187">
    <property type="entry name" value="CTDL_fold"/>
</dbReference>
<dbReference type="InterPro" id="IPR005532">
    <property type="entry name" value="SUMF_dom"/>
</dbReference>
<reference evidence="2" key="1">
    <citation type="submission" date="2019-09" db="EMBL/GenBank/DDBJ databases">
        <authorList>
            <person name="Needham M D."/>
        </authorList>
    </citation>
    <scope>NUCLEOTIDE SEQUENCE</scope>
</reference>
<dbReference type="Gene3D" id="3.90.1580.10">
    <property type="entry name" value="paralog of FGE (formylglycine-generating enzyme)"/>
    <property type="match status" value="1"/>
</dbReference>
<accession>A0A5E8CLE1</accession>
<proteinExistence type="predicted"/>
<dbReference type="AlphaFoldDB" id="A0A5E8CLE1"/>
<dbReference type="InterPro" id="IPR051043">
    <property type="entry name" value="Sulfatase_Mod_Factor_Kinase"/>
</dbReference>
<dbReference type="PANTHER" id="PTHR23150">
    <property type="entry name" value="SULFATASE MODIFYING FACTOR 1, 2"/>
    <property type="match status" value="1"/>
</dbReference>
<evidence type="ECO:0000259" key="1">
    <source>
        <dbReference type="Pfam" id="PF03781"/>
    </source>
</evidence>
<dbReference type="EMBL" id="CABVLZ010000010">
    <property type="protein sequence ID" value="VVU95749.1"/>
    <property type="molecule type" value="Genomic_DNA"/>
</dbReference>
<sequence>MESNVEDLKSKIIDLESRIKKIKVISLISTISGKTKIFADKMVYQFVSGFEEEPKHYEMPSLYWIFANLCYIIEKNCYLFLCDKGKRFLTNLPHLYDQAYVKNKDTYNNDNYEDINVLTVYYKDLIDRIMLWINDPNNNVSQKEIYLITNSMHFNSRVNEIMLAIYKNLKTNIHTRNRLSPFSKINLLEDNINSILFKTIIGGYFIQGNDEEIKDYNFYPDNQRPSFKKFIKSFEISNTLITQGMYIKFIEDGGYYKEWLWSLPGWEWREKNIINCPEYWFKKDSNWYKYHYDTIIDIGLFYNFPVTNISWYEADAFCKWVGGRLPLESEWEFCATNRGKTPFPWGTDLPCLKKCNIECEKINESNVMEYKKGNNLYGLTDMIGNAWEWCLDSYLPYSNFQMDLLNTSISYNNFSQKKKIIKGGSSNSSKFFINPQYREGIFPENRLLNIGFRVVKSL</sequence>
<dbReference type="Pfam" id="PF03781">
    <property type="entry name" value="FGE-sulfatase"/>
    <property type="match status" value="1"/>
</dbReference>